<evidence type="ECO:0000313" key="8">
    <source>
        <dbReference type="Proteomes" id="UP001500067"/>
    </source>
</evidence>
<organism evidence="7 8">
    <name type="scientific">Nemorincola caseinilytica</name>
    <dbReference type="NCBI Taxonomy" id="2054315"/>
    <lineage>
        <taxon>Bacteria</taxon>
        <taxon>Pseudomonadati</taxon>
        <taxon>Bacteroidota</taxon>
        <taxon>Chitinophagia</taxon>
        <taxon>Chitinophagales</taxon>
        <taxon>Chitinophagaceae</taxon>
        <taxon>Nemorincola</taxon>
    </lineage>
</organism>
<evidence type="ECO:0000256" key="1">
    <source>
        <dbReference type="ARBA" id="ARBA00004651"/>
    </source>
</evidence>
<comment type="caution">
    <text evidence="7">The sequence shown here is derived from an EMBL/GenBank/DDBJ whole genome shotgun (WGS) entry which is preliminary data.</text>
</comment>
<feature type="transmembrane region" description="Helical" evidence="6">
    <location>
        <begin position="295"/>
        <end position="319"/>
    </location>
</feature>
<protein>
    <submittedName>
        <fullName evidence="7">Lysylphosphatidylglycerol synthase transmembrane domain-containing protein</fullName>
    </submittedName>
</protein>
<feature type="transmembrane region" description="Helical" evidence="6">
    <location>
        <begin position="129"/>
        <end position="150"/>
    </location>
</feature>
<name>A0ABP8NIP2_9BACT</name>
<keyword evidence="2" id="KW-1003">Cell membrane</keyword>
<keyword evidence="4 6" id="KW-1133">Transmembrane helix</keyword>
<dbReference type="PANTHER" id="PTHR39087:SF2">
    <property type="entry name" value="UPF0104 MEMBRANE PROTEIN MJ1595"/>
    <property type="match status" value="1"/>
</dbReference>
<feature type="transmembrane region" description="Helical" evidence="6">
    <location>
        <begin position="170"/>
        <end position="190"/>
    </location>
</feature>
<dbReference type="PANTHER" id="PTHR39087">
    <property type="entry name" value="UPF0104 MEMBRANE PROTEIN MJ1595"/>
    <property type="match status" value="1"/>
</dbReference>
<reference evidence="8" key="1">
    <citation type="journal article" date="2019" name="Int. J. Syst. Evol. Microbiol.">
        <title>The Global Catalogue of Microorganisms (GCM) 10K type strain sequencing project: providing services to taxonomists for standard genome sequencing and annotation.</title>
        <authorList>
            <consortium name="The Broad Institute Genomics Platform"/>
            <consortium name="The Broad Institute Genome Sequencing Center for Infectious Disease"/>
            <person name="Wu L."/>
            <person name="Ma J."/>
        </authorList>
    </citation>
    <scope>NUCLEOTIDE SEQUENCE [LARGE SCALE GENOMIC DNA]</scope>
    <source>
        <strain evidence="8">JCM 32105</strain>
    </source>
</reference>
<feature type="transmembrane region" description="Helical" evidence="6">
    <location>
        <begin position="7"/>
        <end position="26"/>
    </location>
</feature>
<dbReference type="Proteomes" id="UP001500067">
    <property type="component" value="Unassembled WGS sequence"/>
</dbReference>
<keyword evidence="5 6" id="KW-0472">Membrane</keyword>
<sequence length="335" mass="37430">MKKTIFTILKYLLFFGLGIWIIYHMLHQLSDQQRIELTQAIKNANAWYLIPIFLIGFLSHFFRAIRWRYLLETVDLKPSVTNTTFAVLIGYIANMVLPRAGEVAKCTVLAKYEKAPVHKMIGTIVAERAFDMVCLLVIAALAFVLQAQFLGTYLSAKTADMQAKFEHSKVLLIILGIGAVVAIPVAIMLYKKYENSKIGQFVKEMLGGIFSIIRMKKRWAFLGYTVLIWSMYLLQLWIGFWCLPETAGLSLTTALVVLVYGSIGMIVTPGGIGLYTLLVAQMLVAYSVPEVPAQAFGWIAWVAQTAVILVLGLGSLLAIQPYNRKRYGQAAMDTA</sequence>
<dbReference type="RefSeq" id="WP_345082234.1">
    <property type="nucleotide sequence ID" value="NZ_BAABFA010000011.1"/>
</dbReference>
<feature type="transmembrane region" description="Helical" evidence="6">
    <location>
        <begin position="247"/>
        <end position="267"/>
    </location>
</feature>
<comment type="subcellular location">
    <subcellularLocation>
        <location evidence="1">Cell membrane</location>
        <topology evidence="1">Multi-pass membrane protein</topology>
    </subcellularLocation>
</comment>
<keyword evidence="3 6" id="KW-0812">Transmembrane</keyword>
<dbReference type="Pfam" id="PF03706">
    <property type="entry name" value="LPG_synthase_TM"/>
    <property type="match status" value="1"/>
</dbReference>
<feature type="transmembrane region" description="Helical" evidence="6">
    <location>
        <begin position="46"/>
        <end position="65"/>
    </location>
</feature>
<evidence type="ECO:0000256" key="3">
    <source>
        <dbReference type="ARBA" id="ARBA00022692"/>
    </source>
</evidence>
<evidence type="ECO:0000256" key="2">
    <source>
        <dbReference type="ARBA" id="ARBA00022475"/>
    </source>
</evidence>
<keyword evidence="8" id="KW-1185">Reference proteome</keyword>
<dbReference type="InterPro" id="IPR022791">
    <property type="entry name" value="L-PG_synthase/AglD"/>
</dbReference>
<evidence type="ECO:0000256" key="4">
    <source>
        <dbReference type="ARBA" id="ARBA00022989"/>
    </source>
</evidence>
<gene>
    <name evidence="7" type="ORF">GCM10023093_19220</name>
</gene>
<evidence type="ECO:0000256" key="6">
    <source>
        <dbReference type="SAM" id="Phobius"/>
    </source>
</evidence>
<feature type="transmembrane region" description="Helical" evidence="6">
    <location>
        <begin position="219"/>
        <end position="241"/>
    </location>
</feature>
<dbReference type="EMBL" id="BAABFA010000011">
    <property type="protein sequence ID" value="GAA4465984.1"/>
    <property type="molecule type" value="Genomic_DNA"/>
</dbReference>
<evidence type="ECO:0000313" key="7">
    <source>
        <dbReference type="EMBL" id="GAA4465984.1"/>
    </source>
</evidence>
<proteinExistence type="predicted"/>
<dbReference type="NCBIfam" id="TIGR00374">
    <property type="entry name" value="flippase-like domain"/>
    <property type="match status" value="1"/>
</dbReference>
<evidence type="ECO:0000256" key="5">
    <source>
        <dbReference type="ARBA" id="ARBA00023136"/>
    </source>
</evidence>
<accession>A0ABP8NIP2</accession>